<sequence length="157" mass="17228">MPKRSYPFDSLAAPQLKTHVGQKELVQGVCGESLKREIFERTKKLLFSGAKAIMGNQGTQTKNNNPEGETPVHELLTGQTTIGQDGRLQRSSRTSQPVEVSRACSSCVRSVGDKEACKHCERYICRDCSKLCSSCSSITCSNCTVLILTRKNMIGIN</sequence>
<proteinExistence type="predicted"/>
<gene>
    <name evidence="1" type="ORF">RIMI_LOCUS22695692</name>
</gene>
<reference evidence="1" key="1">
    <citation type="submission" date="2023-07" db="EMBL/GenBank/DDBJ databases">
        <authorList>
            <person name="Stuckert A."/>
        </authorList>
    </citation>
    <scope>NUCLEOTIDE SEQUENCE</scope>
</reference>
<evidence type="ECO:0000313" key="2">
    <source>
        <dbReference type="Proteomes" id="UP001176940"/>
    </source>
</evidence>
<dbReference type="PANTHER" id="PTHR14365:SF1">
    <property type="entry name" value="APOPTOSIS REGULATORY PROTEIN SIVA"/>
    <property type="match status" value="1"/>
</dbReference>
<dbReference type="EMBL" id="CAUEEQ010078803">
    <property type="protein sequence ID" value="CAJ0968014.1"/>
    <property type="molecule type" value="Genomic_DNA"/>
</dbReference>
<keyword evidence="2" id="KW-1185">Reference proteome</keyword>
<comment type="caution">
    <text evidence="1">The sequence shown here is derived from an EMBL/GenBank/DDBJ whole genome shotgun (WGS) entry which is preliminary data.</text>
</comment>
<dbReference type="Proteomes" id="UP001176940">
    <property type="component" value="Unassembled WGS sequence"/>
</dbReference>
<evidence type="ECO:0000313" key="1">
    <source>
        <dbReference type="EMBL" id="CAJ0968014.1"/>
    </source>
</evidence>
<dbReference type="PANTHER" id="PTHR14365">
    <property type="entry name" value="APOPTOSIS REGULATORY PROTEIN SIVA"/>
    <property type="match status" value="1"/>
</dbReference>
<protein>
    <recommendedName>
        <fullName evidence="3">Apoptosis regulatory protein Siva</fullName>
    </recommendedName>
</protein>
<name>A0ABN9MRC7_9NEOB</name>
<dbReference type="InterPro" id="IPR022773">
    <property type="entry name" value="Siva"/>
</dbReference>
<evidence type="ECO:0008006" key="3">
    <source>
        <dbReference type="Google" id="ProtNLM"/>
    </source>
</evidence>
<accession>A0ABN9MRC7</accession>
<organism evidence="1 2">
    <name type="scientific">Ranitomeya imitator</name>
    <name type="common">mimic poison frog</name>
    <dbReference type="NCBI Taxonomy" id="111125"/>
    <lineage>
        <taxon>Eukaryota</taxon>
        <taxon>Metazoa</taxon>
        <taxon>Chordata</taxon>
        <taxon>Craniata</taxon>
        <taxon>Vertebrata</taxon>
        <taxon>Euteleostomi</taxon>
        <taxon>Amphibia</taxon>
        <taxon>Batrachia</taxon>
        <taxon>Anura</taxon>
        <taxon>Neobatrachia</taxon>
        <taxon>Hyloidea</taxon>
        <taxon>Dendrobatidae</taxon>
        <taxon>Dendrobatinae</taxon>
        <taxon>Ranitomeya</taxon>
    </lineage>
</organism>
<dbReference type="Pfam" id="PF05458">
    <property type="entry name" value="Siva"/>
    <property type="match status" value="1"/>
</dbReference>